<protein>
    <submittedName>
        <fullName evidence="1">Uncharacterized protein</fullName>
    </submittedName>
</protein>
<reference evidence="1 2" key="1">
    <citation type="submission" date="2017-12" db="EMBL/GenBank/DDBJ databases">
        <title>The draft genome sequence of Brumimicrobium saltpan LHR20.</title>
        <authorList>
            <person name="Do Z.-J."/>
            <person name="Luo H.-R."/>
        </authorList>
    </citation>
    <scope>NUCLEOTIDE SEQUENCE [LARGE SCALE GENOMIC DNA]</scope>
    <source>
        <strain evidence="1 2">LHR20</strain>
    </source>
</reference>
<name>A0A2I0R0D7_9FLAO</name>
<accession>A0A2I0R0D7</accession>
<evidence type="ECO:0000313" key="1">
    <source>
        <dbReference type="EMBL" id="PKR80048.1"/>
    </source>
</evidence>
<dbReference type="AlphaFoldDB" id="A0A2I0R0D7"/>
<comment type="caution">
    <text evidence="1">The sequence shown here is derived from an EMBL/GenBank/DDBJ whole genome shotgun (WGS) entry which is preliminary data.</text>
</comment>
<organism evidence="1 2">
    <name type="scientific">Brumimicrobium salinarum</name>
    <dbReference type="NCBI Taxonomy" id="2058658"/>
    <lineage>
        <taxon>Bacteria</taxon>
        <taxon>Pseudomonadati</taxon>
        <taxon>Bacteroidota</taxon>
        <taxon>Flavobacteriia</taxon>
        <taxon>Flavobacteriales</taxon>
        <taxon>Crocinitomicaceae</taxon>
        <taxon>Brumimicrobium</taxon>
    </lineage>
</organism>
<gene>
    <name evidence="1" type="ORF">CW751_11815</name>
</gene>
<evidence type="ECO:0000313" key="2">
    <source>
        <dbReference type="Proteomes" id="UP000236654"/>
    </source>
</evidence>
<proteinExistence type="predicted"/>
<sequence>MNPNYNEVGILKKHIHSKNISPDNSMYLCEFSNKPPCKMNPNYNEVGILKKHTHSKNLSSDSFTFKQTSPNFVFIQSKTSEKWQRL</sequence>
<dbReference type="EMBL" id="PJNI01000014">
    <property type="protein sequence ID" value="PKR80048.1"/>
    <property type="molecule type" value="Genomic_DNA"/>
</dbReference>
<keyword evidence="2" id="KW-1185">Reference proteome</keyword>
<dbReference type="Proteomes" id="UP000236654">
    <property type="component" value="Unassembled WGS sequence"/>
</dbReference>